<dbReference type="OrthoDB" id="2745898at2759"/>
<comment type="caution">
    <text evidence="1">The sequence shown here is derived from an EMBL/GenBank/DDBJ whole genome shotgun (WGS) entry which is preliminary data.</text>
</comment>
<organism evidence="1 2">
    <name type="scientific">Guyanagaster necrorhizus</name>
    <dbReference type="NCBI Taxonomy" id="856835"/>
    <lineage>
        <taxon>Eukaryota</taxon>
        <taxon>Fungi</taxon>
        <taxon>Dikarya</taxon>
        <taxon>Basidiomycota</taxon>
        <taxon>Agaricomycotina</taxon>
        <taxon>Agaricomycetes</taxon>
        <taxon>Agaricomycetidae</taxon>
        <taxon>Agaricales</taxon>
        <taxon>Marasmiineae</taxon>
        <taxon>Physalacriaceae</taxon>
        <taxon>Guyanagaster</taxon>
    </lineage>
</organism>
<dbReference type="GeneID" id="66099524"/>
<dbReference type="SUPFAM" id="SSF81383">
    <property type="entry name" value="F-box domain"/>
    <property type="match status" value="1"/>
</dbReference>
<dbReference type="RefSeq" id="XP_043039609.1">
    <property type="nucleotide sequence ID" value="XM_043177237.1"/>
</dbReference>
<dbReference type="InterPro" id="IPR036047">
    <property type="entry name" value="F-box-like_dom_sf"/>
</dbReference>
<evidence type="ECO:0000313" key="1">
    <source>
        <dbReference type="EMBL" id="KAG7446109.1"/>
    </source>
</evidence>
<evidence type="ECO:0008006" key="3">
    <source>
        <dbReference type="Google" id="ProtNLM"/>
    </source>
</evidence>
<evidence type="ECO:0000313" key="2">
    <source>
        <dbReference type="Proteomes" id="UP000812287"/>
    </source>
</evidence>
<dbReference type="Proteomes" id="UP000812287">
    <property type="component" value="Unassembled WGS sequence"/>
</dbReference>
<keyword evidence="2" id="KW-1185">Reference proteome</keyword>
<dbReference type="EMBL" id="MU250535">
    <property type="protein sequence ID" value="KAG7446109.1"/>
    <property type="molecule type" value="Genomic_DNA"/>
</dbReference>
<gene>
    <name evidence="1" type="ORF">BT62DRAFT_1006312</name>
</gene>
<dbReference type="AlphaFoldDB" id="A0A9P7VSJ5"/>
<reference evidence="1" key="1">
    <citation type="submission" date="2020-11" db="EMBL/GenBank/DDBJ databases">
        <title>Adaptations for nitrogen fixation in a non-lichenized fungal sporocarp promotes dispersal by wood-feeding termites.</title>
        <authorList>
            <consortium name="DOE Joint Genome Institute"/>
            <person name="Koch R.A."/>
            <person name="Yoon G."/>
            <person name="Arayal U."/>
            <person name="Lail K."/>
            <person name="Amirebrahimi M."/>
            <person name="Labutti K."/>
            <person name="Lipzen A."/>
            <person name="Riley R."/>
            <person name="Barry K."/>
            <person name="Henrissat B."/>
            <person name="Grigoriev I.V."/>
            <person name="Herr J.R."/>
            <person name="Aime M.C."/>
        </authorList>
    </citation>
    <scope>NUCLEOTIDE SEQUENCE</scope>
    <source>
        <strain evidence="1">MCA 3950</strain>
    </source>
</reference>
<proteinExistence type="predicted"/>
<accession>A0A9P7VSJ5</accession>
<sequence length="393" mass="45291">MSLLPFPSDVHHLVLGIRGTKMSCFNSLPQELVDSIVDFLINDPESLRASSLVCHSLLYRTRTHLFRQLRIWNFQHFHKFRHMCQSSPHILPQVKTLILHGGGEDQIRDSKHIAAVISSFSRLQEIKFIFVNWALLPQDMRVALSSHAYRYIGFYLVKGVNASDFHSLISGSHDSLSSFELFHTEISGIQELRNQPEPRTLDLTLHDSGLLYKRFRKDMSFIVSLKNIHTLGTLLRNMADIRLLQNLLSGGLRPVRDFIVHMPRNIDLFDQLVSSHRLRISRLRSIALHMWDYHSDDTSDQRLLKWWIENLRQCIEIRRIIFCITLGTMKMGDLAVLKGLNELLSKGRFPALEAVVVAVHAKWTSTDVASVKRDIENQFTDVRVHVTVTRCDG</sequence>
<name>A0A9P7VSJ5_9AGAR</name>
<protein>
    <recommendedName>
        <fullName evidence="3">F-box domain-containing protein</fullName>
    </recommendedName>
</protein>